<dbReference type="GO" id="GO:0004519">
    <property type="term" value="F:endonuclease activity"/>
    <property type="evidence" value="ECO:0007669"/>
    <property type="project" value="InterPro"/>
</dbReference>
<dbReference type="Proteomes" id="UP000054560">
    <property type="component" value="Unassembled WGS sequence"/>
</dbReference>
<sequence length="131" mass="14886">MSRSVAWTGTAEWVQVYEWLYSQNETDQHKGVARVNAWQARQKLPMAIEATAALRDCILKDRLLCALSEQEYNRALALVCEVPVRKSINTAPEGQDMAEGEYEGVSDDEDMDREEIDNSSDDPEDDQEDVM</sequence>
<dbReference type="EMBL" id="KQ243654">
    <property type="protein sequence ID" value="KNC75388.1"/>
    <property type="molecule type" value="Genomic_DNA"/>
</dbReference>
<reference evidence="2 3" key="1">
    <citation type="submission" date="2011-02" db="EMBL/GenBank/DDBJ databases">
        <title>The Genome Sequence of Sphaeroforma arctica JP610.</title>
        <authorList>
            <consortium name="The Broad Institute Genome Sequencing Platform"/>
            <person name="Russ C."/>
            <person name="Cuomo C."/>
            <person name="Young S.K."/>
            <person name="Zeng Q."/>
            <person name="Gargeya S."/>
            <person name="Alvarado L."/>
            <person name="Berlin A."/>
            <person name="Chapman S.B."/>
            <person name="Chen Z."/>
            <person name="Freedman E."/>
            <person name="Gellesch M."/>
            <person name="Goldberg J."/>
            <person name="Griggs A."/>
            <person name="Gujja S."/>
            <person name="Heilman E."/>
            <person name="Heiman D."/>
            <person name="Howarth C."/>
            <person name="Mehta T."/>
            <person name="Neiman D."/>
            <person name="Pearson M."/>
            <person name="Roberts A."/>
            <person name="Saif S."/>
            <person name="Shea T."/>
            <person name="Shenoy N."/>
            <person name="Sisk P."/>
            <person name="Stolte C."/>
            <person name="Sykes S."/>
            <person name="White J."/>
            <person name="Yandava C."/>
            <person name="Burger G."/>
            <person name="Gray M.W."/>
            <person name="Holland P.W.H."/>
            <person name="King N."/>
            <person name="Lang F.B.F."/>
            <person name="Roger A.J."/>
            <person name="Ruiz-Trillo I."/>
            <person name="Haas B."/>
            <person name="Nusbaum C."/>
            <person name="Birren B."/>
        </authorList>
    </citation>
    <scope>NUCLEOTIDE SEQUENCE [LARGE SCALE GENOMIC DNA]</scope>
    <source>
        <strain evidence="2 3">JP610</strain>
    </source>
</reference>
<protein>
    <submittedName>
        <fullName evidence="2">Uncharacterized protein</fullName>
    </submittedName>
</protein>
<gene>
    <name evidence="2" type="ORF">SARC_12082</name>
</gene>
<evidence type="ECO:0000256" key="1">
    <source>
        <dbReference type="SAM" id="MobiDB-lite"/>
    </source>
</evidence>
<dbReference type="PANTHER" id="PTHR15002:SF0">
    <property type="entry name" value="RIBOSOMAL BIOGENESIS PROTEIN LAS1L"/>
    <property type="match status" value="1"/>
</dbReference>
<name>A0A0L0FH54_9EUKA</name>
<evidence type="ECO:0000313" key="2">
    <source>
        <dbReference type="EMBL" id="KNC75388.1"/>
    </source>
</evidence>
<dbReference type="RefSeq" id="XP_014149290.1">
    <property type="nucleotide sequence ID" value="XM_014293815.1"/>
</dbReference>
<dbReference type="GeneID" id="25912586"/>
<dbReference type="GO" id="GO:0030687">
    <property type="term" value="C:preribosome, large subunit precursor"/>
    <property type="evidence" value="ECO:0007669"/>
    <property type="project" value="TreeGrafter"/>
</dbReference>
<accession>A0A0L0FH54</accession>
<dbReference type="GO" id="GO:0090730">
    <property type="term" value="C:Las1 complex"/>
    <property type="evidence" value="ECO:0007669"/>
    <property type="project" value="InterPro"/>
</dbReference>
<dbReference type="GO" id="GO:0000470">
    <property type="term" value="P:maturation of LSU-rRNA"/>
    <property type="evidence" value="ECO:0007669"/>
    <property type="project" value="TreeGrafter"/>
</dbReference>
<dbReference type="GO" id="GO:0000460">
    <property type="term" value="P:maturation of 5.8S rRNA"/>
    <property type="evidence" value="ECO:0007669"/>
    <property type="project" value="TreeGrafter"/>
</dbReference>
<feature type="compositionally biased region" description="Acidic residues" evidence="1">
    <location>
        <begin position="96"/>
        <end position="131"/>
    </location>
</feature>
<dbReference type="PANTHER" id="PTHR15002">
    <property type="entry name" value="RIBOSOMAL BIOGENESIS PROTEIN LAS1L"/>
    <property type="match status" value="1"/>
</dbReference>
<dbReference type="InterPro" id="IPR007174">
    <property type="entry name" value="Las1"/>
</dbReference>
<keyword evidence="3" id="KW-1185">Reference proteome</keyword>
<feature type="region of interest" description="Disordered" evidence="1">
    <location>
        <begin position="88"/>
        <end position="131"/>
    </location>
</feature>
<dbReference type="Pfam" id="PF04031">
    <property type="entry name" value="Las1"/>
    <property type="match status" value="1"/>
</dbReference>
<organism evidence="2 3">
    <name type="scientific">Sphaeroforma arctica JP610</name>
    <dbReference type="NCBI Taxonomy" id="667725"/>
    <lineage>
        <taxon>Eukaryota</taxon>
        <taxon>Ichthyosporea</taxon>
        <taxon>Ichthyophonida</taxon>
        <taxon>Sphaeroforma</taxon>
    </lineage>
</organism>
<proteinExistence type="predicted"/>
<dbReference type="OrthoDB" id="10263222at2759"/>
<evidence type="ECO:0000313" key="3">
    <source>
        <dbReference type="Proteomes" id="UP000054560"/>
    </source>
</evidence>
<dbReference type="AlphaFoldDB" id="A0A0L0FH54"/>
<feature type="non-terminal residue" evidence="2">
    <location>
        <position position="131"/>
    </location>
</feature>